<comment type="similarity">
    <text evidence="1">Belongs to the Mu gp47/PBSX XkdT family.</text>
</comment>
<dbReference type="InterPro" id="IPR058531">
    <property type="entry name" value="Baseplate_J_M"/>
</dbReference>
<name>A0A412NEJ6_MEDGN</name>
<dbReference type="Pfam" id="PF26078">
    <property type="entry name" value="Baseplate_J_M"/>
    <property type="match status" value="1"/>
</dbReference>
<organism evidence="4 5">
    <name type="scientific">Mediterraneibacter gnavus</name>
    <name type="common">Ruminococcus gnavus</name>
    <dbReference type="NCBI Taxonomy" id="33038"/>
    <lineage>
        <taxon>Bacteria</taxon>
        <taxon>Bacillati</taxon>
        <taxon>Bacillota</taxon>
        <taxon>Clostridia</taxon>
        <taxon>Lachnospirales</taxon>
        <taxon>Lachnospiraceae</taxon>
        <taxon>Mediterraneibacter</taxon>
    </lineage>
</organism>
<dbReference type="InterPro" id="IPR052399">
    <property type="entry name" value="Phage_Baseplate_Assmbl_Protein"/>
</dbReference>
<evidence type="ECO:0000313" key="5">
    <source>
        <dbReference type="Proteomes" id="UP000283834"/>
    </source>
</evidence>
<comment type="caution">
    <text evidence="4">The sequence shown here is derived from an EMBL/GenBank/DDBJ whole genome shotgun (WGS) entry which is preliminary data.</text>
</comment>
<feature type="domain" description="Baseplate J-like C-terminal" evidence="3">
    <location>
        <begin position="265"/>
        <end position="353"/>
    </location>
</feature>
<protein>
    <submittedName>
        <fullName evidence="4">Phage tail protein</fullName>
    </submittedName>
</protein>
<dbReference type="Proteomes" id="UP000283834">
    <property type="component" value="Unassembled WGS sequence"/>
</dbReference>
<dbReference type="RefSeq" id="WP_118047212.1">
    <property type="nucleotide sequence ID" value="NZ_QRWQ01000014.1"/>
</dbReference>
<evidence type="ECO:0000256" key="1">
    <source>
        <dbReference type="ARBA" id="ARBA00038087"/>
    </source>
</evidence>
<evidence type="ECO:0000313" key="4">
    <source>
        <dbReference type="EMBL" id="RGT36994.1"/>
    </source>
</evidence>
<dbReference type="InterPro" id="IPR058530">
    <property type="entry name" value="Baseplate_J-like_C"/>
</dbReference>
<evidence type="ECO:0000259" key="2">
    <source>
        <dbReference type="Pfam" id="PF26078"/>
    </source>
</evidence>
<dbReference type="Pfam" id="PF26079">
    <property type="entry name" value="Baseplate_J_C"/>
    <property type="match status" value="1"/>
</dbReference>
<feature type="domain" description="Baseplate J-like central" evidence="2">
    <location>
        <begin position="180"/>
        <end position="259"/>
    </location>
</feature>
<sequence length="354" mass="38771">MYEDQTYENILDRSLARVASDVDKREGSVIMNAIAPVSAEHADVYIQLGNIVNNGYADTAVREFLILRCKERGIIPYEATKATLKGKFNMEIPIGSRFNLNELNYVATAFIESADGYFYYQMECETEGTNGNKFFGELSSIEYIDKDLTGELTELLIPAEDEEDTEALRTRYLNSFDSNPFGGNKQDYVEKTDALDGVGGTVVIPVWNGGGTVKLIIINSDFGVASSTLVKAVQEAIDPDPQGTGSGIAPIGHTVTVVSAVGKTVSIKSRITLNDGYQWSQVKPKAEETLEAYFLEMRKNWEKGNLVVRISQIENRLLNLDGILDVADTQLNDVASNLALAQEEIPLLGGVSIG</sequence>
<dbReference type="PANTHER" id="PTHR37829">
    <property type="entry name" value="PHAGE-LIKE ELEMENT PBSX PROTEIN XKDT"/>
    <property type="match status" value="1"/>
</dbReference>
<accession>A0A412NEJ6</accession>
<dbReference type="PANTHER" id="PTHR37829:SF3">
    <property type="entry name" value="PROTEIN JAYE-RELATED"/>
    <property type="match status" value="1"/>
</dbReference>
<proteinExistence type="inferred from homology"/>
<dbReference type="AlphaFoldDB" id="A0A412NEJ6"/>
<gene>
    <name evidence="4" type="ORF">DWX36_12995</name>
</gene>
<dbReference type="EMBL" id="QRWQ01000014">
    <property type="protein sequence ID" value="RGT36994.1"/>
    <property type="molecule type" value="Genomic_DNA"/>
</dbReference>
<evidence type="ECO:0000259" key="3">
    <source>
        <dbReference type="Pfam" id="PF26079"/>
    </source>
</evidence>
<reference evidence="4 5" key="1">
    <citation type="submission" date="2018-08" db="EMBL/GenBank/DDBJ databases">
        <title>A genome reference for cultivated species of the human gut microbiota.</title>
        <authorList>
            <person name="Zou Y."/>
            <person name="Xue W."/>
            <person name="Luo G."/>
        </authorList>
    </citation>
    <scope>NUCLEOTIDE SEQUENCE [LARGE SCALE GENOMIC DNA]</scope>
    <source>
        <strain evidence="4 5">AF19-16AC</strain>
    </source>
</reference>